<name>A0A7X6L808_9NOCA</name>
<dbReference type="Proteomes" id="UP000540698">
    <property type="component" value="Unassembled WGS sequence"/>
</dbReference>
<dbReference type="RefSeq" id="WP_157114319.1">
    <property type="nucleotide sequence ID" value="NZ_JAAXOS010000012.1"/>
</dbReference>
<evidence type="ECO:0000313" key="4">
    <source>
        <dbReference type="Proteomes" id="UP000540698"/>
    </source>
</evidence>
<dbReference type="EMBL" id="JAAXOS010000012">
    <property type="protein sequence ID" value="NKY29419.1"/>
    <property type="molecule type" value="Genomic_DNA"/>
</dbReference>
<evidence type="ECO:0000313" key="3">
    <source>
        <dbReference type="EMBL" id="NKY29419.1"/>
    </source>
</evidence>
<keyword evidence="2" id="KW-0812">Transmembrane</keyword>
<evidence type="ECO:0000256" key="2">
    <source>
        <dbReference type="SAM" id="Phobius"/>
    </source>
</evidence>
<dbReference type="AlphaFoldDB" id="A0A7X6L808"/>
<keyword evidence="4" id="KW-1185">Reference proteome</keyword>
<protein>
    <submittedName>
        <fullName evidence="3">Uncharacterized protein</fullName>
    </submittedName>
</protein>
<feature type="region of interest" description="Disordered" evidence="1">
    <location>
        <begin position="138"/>
        <end position="159"/>
    </location>
</feature>
<reference evidence="3 4" key="1">
    <citation type="submission" date="2020-04" db="EMBL/GenBank/DDBJ databases">
        <title>MicrobeNet Type strains.</title>
        <authorList>
            <person name="Nicholson A.C."/>
        </authorList>
    </citation>
    <scope>NUCLEOTIDE SEQUENCE [LARGE SCALE GENOMIC DNA]</scope>
    <source>
        <strain evidence="3 4">DSM 44956</strain>
    </source>
</reference>
<sequence>MDSIDWGTLPTWVSAFLTSGSLALGFYILLRDRKKEELTEARKVICWIDYDNDAHVNHVLNTTDRTVSRVRVLVELRSAANVLEPYHLANIIRPGEEATASTPRRVGDGKAVPEFIEFDDADGISWVRDLRTGLTHRASTGRQLTRRELRDRKRRLRKS</sequence>
<organism evidence="3 4">
    <name type="scientific">Nocardia gamkensis</name>
    <dbReference type="NCBI Taxonomy" id="352869"/>
    <lineage>
        <taxon>Bacteria</taxon>
        <taxon>Bacillati</taxon>
        <taxon>Actinomycetota</taxon>
        <taxon>Actinomycetes</taxon>
        <taxon>Mycobacteriales</taxon>
        <taxon>Nocardiaceae</taxon>
        <taxon>Nocardia</taxon>
    </lineage>
</organism>
<feature type="transmembrane region" description="Helical" evidence="2">
    <location>
        <begin position="12"/>
        <end position="30"/>
    </location>
</feature>
<keyword evidence="2" id="KW-1133">Transmembrane helix</keyword>
<proteinExistence type="predicted"/>
<evidence type="ECO:0000256" key="1">
    <source>
        <dbReference type="SAM" id="MobiDB-lite"/>
    </source>
</evidence>
<gene>
    <name evidence="3" type="ORF">HGB38_24840</name>
</gene>
<keyword evidence="2" id="KW-0472">Membrane</keyword>
<comment type="caution">
    <text evidence="3">The sequence shown here is derived from an EMBL/GenBank/DDBJ whole genome shotgun (WGS) entry which is preliminary data.</text>
</comment>
<accession>A0A7X6L808</accession>